<dbReference type="EMBL" id="FUWR01000009">
    <property type="protein sequence ID" value="SJZ87758.1"/>
    <property type="molecule type" value="Genomic_DNA"/>
</dbReference>
<organism evidence="1 2">
    <name type="scientific">Trichlorobacter thiogenes</name>
    <dbReference type="NCBI Taxonomy" id="115783"/>
    <lineage>
        <taxon>Bacteria</taxon>
        <taxon>Pseudomonadati</taxon>
        <taxon>Thermodesulfobacteriota</taxon>
        <taxon>Desulfuromonadia</taxon>
        <taxon>Geobacterales</taxon>
        <taxon>Geobacteraceae</taxon>
        <taxon>Trichlorobacter</taxon>
    </lineage>
</organism>
<protein>
    <recommendedName>
        <fullName evidence="3">BrnT family toxin</fullName>
    </recommendedName>
</protein>
<name>A0A1T4PA91_9BACT</name>
<reference evidence="2" key="1">
    <citation type="submission" date="2017-02" db="EMBL/GenBank/DDBJ databases">
        <authorList>
            <person name="Varghese N."/>
            <person name="Submissions S."/>
        </authorList>
    </citation>
    <scope>NUCLEOTIDE SEQUENCE [LARGE SCALE GENOMIC DNA]</scope>
    <source>
        <strain evidence="2">ATCC BAA-34</strain>
    </source>
</reference>
<dbReference type="Proteomes" id="UP000190102">
    <property type="component" value="Unassembled WGS sequence"/>
</dbReference>
<dbReference type="AlphaFoldDB" id="A0A1T4PA91"/>
<sequence>MKFEWDPQKERLNIQNHKVSFSDAGHVFADPWQLNLYDDEHSNDEERWIVIGMIPDSSVLLVVHTIRNISNELIVRIISARKATKRERETYFARRPR</sequence>
<dbReference type="RefSeq" id="WP_078790165.1">
    <property type="nucleotide sequence ID" value="NZ_FUWR01000009.1"/>
</dbReference>
<keyword evidence="2" id="KW-1185">Reference proteome</keyword>
<dbReference type="Gene3D" id="3.10.450.530">
    <property type="entry name" value="Ribonuclease toxin, BrnT, of type II toxin-antitoxin system"/>
    <property type="match status" value="1"/>
</dbReference>
<dbReference type="Pfam" id="PF04365">
    <property type="entry name" value="BrnT_toxin"/>
    <property type="match status" value="1"/>
</dbReference>
<gene>
    <name evidence="1" type="ORF">SAMN02745119_01876</name>
</gene>
<dbReference type="STRING" id="115783.SAMN02745119_01876"/>
<dbReference type="InterPro" id="IPR038573">
    <property type="entry name" value="BrnT_sf"/>
</dbReference>
<accession>A0A1T4PA91</accession>
<dbReference type="InterPro" id="IPR007460">
    <property type="entry name" value="BrnT_toxin"/>
</dbReference>
<proteinExistence type="predicted"/>
<dbReference type="OrthoDB" id="9802417at2"/>
<evidence type="ECO:0000313" key="2">
    <source>
        <dbReference type="Proteomes" id="UP000190102"/>
    </source>
</evidence>
<evidence type="ECO:0000313" key="1">
    <source>
        <dbReference type="EMBL" id="SJZ87758.1"/>
    </source>
</evidence>
<evidence type="ECO:0008006" key="3">
    <source>
        <dbReference type="Google" id="ProtNLM"/>
    </source>
</evidence>